<keyword evidence="1" id="KW-0812">Transmembrane</keyword>
<feature type="transmembrane region" description="Helical" evidence="1">
    <location>
        <begin position="39"/>
        <end position="58"/>
    </location>
</feature>
<dbReference type="Proteomes" id="UP001054837">
    <property type="component" value="Unassembled WGS sequence"/>
</dbReference>
<reference evidence="2 3" key="1">
    <citation type="submission" date="2021-06" db="EMBL/GenBank/DDBJ databases">
        <title>Caerostris darwini draft genome.</title>
        <authorList>
            <person name="Kono N."/>
            <person name="Arakawa K."/>
        </authorList>
    </citation>
    <scope>NUCLEOTIDE SEQUENCE [LARGE SCALE GENOMIC DNA]</scope>
</reference>
<keyword evidence="1" id="KW-0472">Membrane</keyword>
<name>A0AAV4PIY3_9ARAC</name>
<comment type="caution">
    <text evidence="2">The sequence shown here is derived from an EMBL/GenBank/DDBJ whole genome shotgun (WGS) entry which is preliminary data.</text>
</comment>
<feature type="transmembrane region" description="Helical" evidence="1">
    <location>
        <begin position="64"/>
        <end position="83"/>
    </location>
</feature>
<evidence type="ECO:0000313" key="3">
    <source>
        <dbReference type="Proteomes" id="UP001054837"/>
    </source>
</evidence>
<keyword evidence="1" id="KW-1133">Transmembrane helix</keyword>
<dbReference type="EMBL" id="BPLQ01002857">
    <property type="protein sequence ID" value="GIX96063.1"/>
    <property type="molecule type" value="Genomic_DNA"/>
</dbReference>
<gene>
    <name evidence="2" type="ORF">CDAR_377251</name>
</gene>
<organism evidence="2 3">
    <name type="scientific">Caerostris darwini</name>
    <dbReference type="NCBI Taxonomy" id="1538125"/>
    <lineage>
        <taxon>Eukaryota</taxon>
        <taxon>Metazoa</taxon>
        <taxon>Ecdysozoa</taxon>
        <taxon>Arthropoda</taxon>
        <taxon>Chelicerata</taxon>
        <taxon>Arachnida</taxon>
        <taxon>Araneae</taxon>
        <taxon>Araneomorphae</taxon>
        <taxon>Entelegynae</taxon>
        <taxon>Araneoidea</taxon>
        <taxon>Araneidae</taxon>
        <taxon>Caerostris</taxon>
    </lineage>
</organism>
<accession>A0AAV4PIY3</accession>
<dbReference type="AlphaFoldDB" id="A0AAV4PIY3"/>
<evidence type="ECO:0000256" key="1">
    <source>
        <dbReference type="SAM" id="Phobius"/>
    </source>
</evidence>
<protein>
    <submittedName>
        <fullName evidence="2">Uncharacterized protein</fullName>
    </submittedName>
</protein>
<sequence length="123" mass="14330">MIRRVAAARQDRRQMANNSRTGRNNGMFSRKCPHMAADVWKCVFVWLLNTLCCLAWVYLRVQLWVWSVEISLVVAELLGLGLTQRPPWKFQLLRSISSSVIYRYGSILASKEENKEPPRKEHP</sequence>
<evidence type="ECO:0000313" key="2">
    <source>
        <dbReference type="EMBL" id="GIX96063.1"/>
    </source>
</evidence>
<proteinExistence type="predicted"/>
<keyword evidence="3" id="KW-1185">Reference proteome</keyword>